<feature type="signal peptide" evidence="2">
    <location>
        <begin position="1"/>
        <end position="35"/>
    </location>
</feature>
<organism evidence="3 4">
    <name type="scientific">Promicromonospora sukumoe</name>
    <dbReference type="NCBI Taxonomy" id="88382"/>
    <lineage>
        <taxon>Bacteria</taxon>
        <taxon>Bacillati</taxon>
        <taxon>Actinomycetota</taxon>
        <taxon>Actinomycetes</taxon>
        <taxon>Micrococcales</taxon>
        <taxon>Promicromonosporaceae</taxon>
        <taxon>Promicromonospora</taxon>
    </lineage>
</organism>
<sequence>MTDRTATSPPSRYRVLATAFLTVLTLLALPLNATADNLTQATDDARAAATTSSGTSDTTVAQMGEADVAELEAQVALIQTHLSQDLQLDYGTAVADDQINRATLKDFAIGIVAGGGSVTGAGTDAQAIDSGASDLVAHVGGDGAAALACEGRNGFASVPPTIYLSSCNASALSSAMAAGAAIATIGALIISWTGAGAAVAGVIAAALGLYSSIYALCNSWGHGIRIYVVTSFPVCWSQ</sequence>
<reference evidence="3 4" key="1">
    <citation type="submission" date="2020-07" db="EMBL/GenBank/DDBJ databases">
        <title>Sequencing the genomes of 1000 actinobacteria strains.</title>
        <authorList>
            <person name="Klenk H.-P."/>
        </authorList>
    </citation>
    <scope>NUCLEOTIDE SEQUENCE [LARGE SCALE GENOMIC DNA]</scope>
    <source>
        <strain evidence="3 4">DSM 44121</strain>
    </source>
</reference>
<keyword evidence="1" id="KW-1133">Transmembrane helix</keyword>
<dbReference type="Proteomes" id="UP000540568">
    <property type="component" value="Unassembled WGS sequence"/>
</dbReference>
<proteinExistence type="predicted"/>
<evidence type="ECO:0000256" key="2">
    <source>
        <dbReference type="SAM" id="SignalP"/>
    </source>
</evidence>
<keyword evidence="4" id="KW-1185">Reference proteome</keyword>
<dbReference type="AlphaFoldDB" id="A0A7W3J4Q9"/>
<evidence type="ECO:0000313" key="4">
    <source>
        <dbReference type="Proteomes" id="UP000540568"/>
    </source>
</evidence>
<keyword evidence="2" id="KW-0732">Signal</keyword>
<protein>
    <submittedName>
        <fullName evidence="3">Uncharacterized protein</fullName>
    </submittedName>
</protein>
<dbReference type="EMBL" id="JACGWV010000001">
    <property type="protein sequence ID" value="MBA8806197.1"/>
    <property type="molecule type" value="Genomic_DNA"/>
</dbReference>
<accession>A0A7W3J4Q9</accession>
<keyword evidence="1" id="KW-0812">Transmembrane</keyword>
<dbReference type="RefSeq" id="WP_182613965.1">
    <property type="nucleotide sequence ID" value="NZ_BAAATF010000001.1"/>
</dbReference>
<comment type="caution">
    <text evidence="3">The sequence shown here is derived from an EMBL/GenBank/DDBJ whole genome shotgun (WGS) entry which is preliminary data.</text>
</comment>
<feature type="transmembrane region" description="Helical" evidence="1">
    <location>
        <begin position="171"/>
        <end position="190"/>
    </location>
</feature>
<evidence type="ECO:0000313" key="3">
    <source>
        <dbReference type="EMBL" id="MBA8806197.1"/>
    </source>
</evidence>
<feature type="chain" id="PRO_5031567207" evidence="2">
    <location>
        <begin position="36"/>
        <end position="238"/>
    </location>
</feature>
<gene>
    <name evidence="3" type="ORF">FHX71_000139</name>
</gene>
<keyword evidence="1" id="KW-0472">Membrane</keyword>
<feature type="transmembrane region" description="Helical" evidence="1">
    <location>
        <begin position="197"/>
        <end position="216"/>
    </location>
</feature>
<evidence type="ECO:0000256" key="1">
    <source>
        <dbReference type="SAM" id="Phobius"/>
    </source>
</evidence>
<name>A0A7W3J4Q9_9MICO</name>